<evidence type="ECO:0000259" key="2">
    <source>
        <dbReference type="PROSITE" id="PS50110"/>
    </source>
</evidence>
<sequence>MIKMLTAYIVDDEPLARDELKYLLHRTKKVKVLGDSDNMEEAIADIIILKPDLVFLDIELDEESGLDLAKQLENVDPTPAIIFATAYDEYALQAFEANTFDYILKPFDEKRIEKTLDKFMNLQKIVKEEMPPANELTTDYNGRFPIIVDDRIVLLSQDEIIYLETSDGKVKIKTINHEYKVDETLVSLEKKLHSKKFLRVHRSFIVNMEYIAEIQPWFNSTYNLVMKDQSKVPVSRTYVKDLKNHIGF</sequence>
<dbReference type="GO" id="GO:0003677">
    <property type="term" value="F:DNA binding"/>
    <property type="evidence" value="ECO:0007669"/>
    <property type="project" value="InterPro"/>
</dbReference>
<dbReference type="PROSITE" id="PS50110">
    <property type="entry name" value="RESPONSE_REGULATORY"/>
    <property type="match status" value="1"/>
</dbReference>
<feature type="modified residue" description="4-aspartylphosphate" evidence="1">
    <location>
        <position position="57"/>
    </location>
</feature>
<dbReference type="Gene3D" id="2.40.50.40">
    <property type="match status" value="1"/>
</dbReference>
<keyword evidence="1" id="KW-0597">Phosphoprotein</keyword>
<dbReference type="PANTHER" id="PTHR37299:SF1">
    <property type="entry name" value="STAGE 0 SPORULATION PROTEIN A HOMOLOG"/>
    <property type="match status" value="1"/>
</dbReference>
<dbReference type="Gene3D" id="2.20.25.10">
    <property type="match status" value="1"/>
</dbReference>
<accession>A0A090IRA0</accession>
<dbReference type="GO" id="GO:0000156">
    <property type="term" value="F:phosphorelay response regulator activity"/>
    <property type="evidence" value="ECO:0007669"/>
    <property type="project" value="InterPro"/>
</dbReference>
<proteinExistence type="predicted"/>
<dbReference type="Pfam" id="PF00072">
    <property type="entry name" value="Response_reg"/>
    <property type="match status" value="1"/>
</dbReference>
<evidence type="ECO:0000259" key="3">
    <source>
        <dbReference type="PROSITE" id="PS50930"/>
    </source>
</evidence>
<dbReference type="SMART" id="SM00850">
    <property type="entry name" value="LytTR"/>
    <property type="match status" value="1"/>
</dbReference>
<feature type="domain" description="HTH LytTR-type" evidence="3">
    <location>
        <begin position="144"/>
        <end position="248"/>
    </location>
</feature>
<dbReference type="SMART" id="SM00448">
    <property type="entry name" value="REC"/>
    <property type="match status" value="1"/>
</dbReference>
<feature type="domain" description="Response regulatory" evidence="2">
    <location>
        <begin position="6"/>
        <end position="120"/>
    </location>
</feature>
<keyword evidence="5" id="KW-1185">Reference proteome</keyword>
<dbReference type="InterPro" id="IPR046947">
    <property type="entry name" value="LytR-like"/>
</dbReference>
<evidence type="ECO:0000313" key="4">
    <source>
        <dbReference type="EMBL" id="CEE00596.1"/>
    </source>
</evidence>
<organism evidence="4 5">
    <name type="scientific">Caldibacillus thermoamylovorans</name>
    <dbReference type="NCBI Taxonomy" id="35841"/>
    <lineage>
        <taxon>Bacteria</taxon>
        <taxon>Bacillati</taxon>
        <taxon>Bacillota</taxon>
        <taxon>Bacilli</taxon>
        <taxon>Bacillales</taxon>
        <taxon>Bacillaceae</taxon>
        <taxon>Caldibacillus</taxon>
    </lineage>
</organism>
<dbReference type="Gene3D" id="3.40.50.2300">
    <property type="match status" value="1"/>
</dbReference>
<dbReference type="PANTHER" id="PTHR37299">
    <property type="entry name" value="TRANSCRIPTIONAL REGULATOR-RELATED"/>
    <property type="match status" value="1"/>
</dbReference>
<dbReference type="InterPro" id="IPR007492">
    <property type="entry name" value="LytTR_DNA-bd_dom"/>
</dbReference>
<gene>
    <name evidence="4" type="primary">lytT</name>
    <name evidence="4" type="ORF">BT1A1_0745</name>
</gene>
<dbReference type="PROSITE" id="PS50930">
    <property type="entry name" value="HTH_LYTTR"/>
    <property type="match status" value="1"/>
</dbReference>
<name>A0A090IRA0_9BACI</name>
<dbReference type="EMBL" id="CCRF01000027">
    <property type="protein sequence ID" value="CEE00596.1"/>
    <property type="molecule type" value="Genomic_DNA"/>
</dbReference>
<dbReference type="InterPro" id="IPR011006">
    <property type="entry name" value="CheY-like_superfamily"/>
</dbReference>
<evidence type="ECO:0000313" key="5">
    <source>
        <dbReference type="Proteomes" id="UP000040576"/>
    </source>
</evidence>
<dbReference type="Pfam" id="PF04397">
    <property type="entry name" value="LytTR"/>
    <property type="match status" value="1"/>
</dbReference>
<dbReference type="SUPFAM" id="SSF52172">
    <property type="entry name" value="CheY-like"/>
    <property type="match status" value="1"/>
</dbReference>
<dbReference type="InterPro" id="IPR001789">
    <property type="entry name" value="Sig_transdc_resp-reg_receiver"/>
</dbReference>
<protein>
    <submittedName>
        <fullName evidence="4">Sensory transduction protein LytT</fullName>
    </submittedName>
</protein>
<reference evidence="4 5" key="1">
    <citation type="submission" date="2014-07" db="EMBL/GenBank/DDBJ databases">
        <authorList>
            <person name="Wibberg Daniel"/>
        </authorList>
    </citation>
    <scope>NUCLEOTIDE SEQUENCE [LARGE SCALE GENOMIC DNA]</scope>
</reference>
<evidence type="ECO:0000256" key="1">
    <source>
        <dbReference type="PROSITE-ProRule" id="PRU00169"/>
    </source>
</evidence>
<dbReference type="AlphaFoldDB" id="A0A090IRA0"/>
<dbReference type="Proteomes" id="UP000040576">
    <property type="component" value="Unassembled WGS sequence"/>
</dbReference>